<feature type="transmembrane region" description="Helical" evidence="6">
    <location>
        <begin position="627"/>
        <end position="649"/>
    </location>
</feature>
<gene>
    <name evidence="9" type="ORF">V9T40_008805</name>
</gene>
<feature type="domain" description="Ig-like" evidence="7">
    <location>
        <begin position="124"/>
        <end position="216"/>
    </location>
</feature>
<dbReference type="Gene3D" id="2.60.40.10">
    <property type="entry name" value="Immunoglobulins"/>
    <property type="match status" value="6"/>
</dbReference>
<dbReference type="AlphaFoldDB" id="A0AAN9TYT1"/>
<feature type="domain" description="Ig-like" evidence="7">
    <location>
        <begin position="7"/>
        <end position="116"/>
    </location>
</feature>
<feature type="domain" description="Ig-like" evidence="7">
    <location>
        <begin position="425"/>
        <end position="501"/>
    </location>
</feature>
<dbReference type="PROSITE" id="PS50835">
    <property type="entry name" value="IG_LIKE"/>
    <property type="match status" value="5"/>
</dbReference>
<evidence type="ECO:0000256" key="1">
    <source>
        <dbReference type="ARBA" id="ARBA00004167"/>
    </source>
</evidence>
<keyword evidence="3 6" id="KW-1133">Transmembrane helix</keyword>
<sequence>MGKVDRPVIVVKAVLNETASLPCDVIPPTSSDSVILVVWYRNELKPIYSLDSRDGFFRTATHWREKTGLGERLNFKTDSSPTLLTINNVQEADEGYYRCRVDFMKSPTRNFKVHLTLIVPPQKPVILDKTGHSIDIIAGPYIEGSDAKFTCKVLGGKPKPTIKWRASTMNLETNEISIMDSNMKLMEVIVHNLNRTHLNQSLACEATNNNIEAPVSTVIYLDIYLKPFNVTILESNQPLSVDRQYKIICLAMGSRPHATITWWLNNTPLIDFSEEKFENITNSTLTFAPSMNDHNKTLVCRSENPKIPGEFMEASSIIDVMFPPVLVLSFGPQVNPDDIEEGDDVYFECKVLANPAAYKLEWMHNGVLIQQNTKNGVIISGSTLVLQKIKRQVAGNYSCAASSVEGDGKSNYVQLRVMYKPVCKPNQKYVYGVAKEENVQVICEVDGFPSPTSFVWLFNHTNKPIPEARYSSADNRKAISILTFSPQSESDYGILMCSAINAVGQQKEPCIFHIIPAGLPEPPYNCTVNNQTSDSIEIHCMEGFDNGQSQYFVAEVIDQDTDMLVTNMTSSKLIFKIGRLSPGKSLRMNVYAVNTRGRSEAVVFETFTLESAQKHTGDPSSLTTTPVIAALLGLAAISFILGAVALCVLRGRRVRRSHQRYTDTHSSLTDKTKCLSDLDGGGGVAGGGGGYEIEKTPDVVQCNNKGVDFRATRNDDKCSLNSVAPSIRPSVEIDQSTTNPSSIEDILVTSHGISEHLIPSLNSGDAEYQNASISLVSNDGCKILQNNKNYSSPFLDRTRYSSSPAAECTVTSIAPYHREVITVRTPLPHNDQESCV</sequence>
<dbReference type="PANTHER" id="PTHR23278">
    <property type="entry name" value="SIDESTEP PROTEIN"/>
    <property type="match status" value="1"/>
</dbReference>
<dbReference type="Pfam" id="PF08205">
    <property type="entry name" value="C2-set_2"/>
    <property type="match status" value="1"/>
</dbReference>
<reference evidence="9 10" key="1">
    <citation type="submission" date="2024-03" db="EMBL/GenBank/DDBJ databases">
        <title>Adaptation during the transition from Ophiocordyceps entomopathogen to insect associate is accompanied by gene loss and intensified selection.</title>
        <authorList>
            <person name="Ward C.M."/>
            <person name="Onetto C.A."/>
            <person name="Borneman A.R."/>
        </authorList>
    </citation>
    <scope>NUCLEOTIDE SEQUENCE [LARGE SCALE GENOMIC DNA]</scope>
    <source>
        <strain evidence="9">AWRI1</strain>
        <tissue evidence="9">Single Adult Female</tissue>
    </source>
</reference>
<dbReference type="InterPro" id="IPR007110">
    <property type="entry name" value="Ig-like_dom"/>
</dbReference>
<evidence type="ECO:0000256" key="2">
    <source>
        <dbReference type="ARBA" id="ARBA00022692"/>
    </source>
</evidence>
<comment type="subcellular location">
    <subcellularLocation>
        <location evidence="1">Membrane</location>
        <topology evidence="1">Single-pass membrane protein</topology>
    </subcellularLocation>
</comment>
<dbReference type="InterPro" id="IPR003599">
    <property type="entry name" value="Ig_sub"/>
</dbReference>
<dbReference type="CDD" id="cd00063">
    <property type="entry name" value="FN3"/>
    <property type="match status" value="1"/>
</dbReference>
<evidence type="ECO:0000313" key="10">
    <source>
        <dbReference type="Proteomes" id="UP001367676"/>
    </source>
</evidence>
<dbReference type="Pfam" id="PF13927">
    <property type="entry name" value="Ig_3"/>
    <property type="match status" value="2"/>
</dbReference>
<keyword evidence="5" id="KW-1015">Disulfide bond</keyword>
<evidence type="ECO:0000259" key="7">
    <source>
        <dbReference type="PROSITE" id="PS50835"/>
    </source>
</evidence>
<dbReference type="SMART" id="SM00408">
    <property type="entry name" value="IGc2"/>
    <property type="match status" value="3"/>
</dbReference>
<keyword evidence="4 6" id="KW-0472">Membrane</keyword>
<evidence type="ECO:0000256" key="6">
    <source>
        <dbReference type="SAM" id="Phobius"/>
    </source>
</evidence>
<dbReference type="InterPro" id="IPR013783">
    <property type="entry name" value="Ig-like_fold"/>
</dbReference>
<dbReference type="SMART" id="SM00409">
    <property type="entry name" value="IG"/>
    <property type="match status" value="3"/>
</dbReference>
<keyword evidence="2 6" id="KW-0812">Transmembrane</keyword>
<evidence type="ECO:0000256" key="4">
    <source>
        <dbReference type="ARBA" id="ARBA00023136"/>
    </source>
</evidence>
<feature type="domain" description="Ig-like" evidence="7">
    <location>
        <begin position="323"/>
        <end position="416"/>
    </location>
</feature>
<dbReference type="InterPro" id="IPR013106">
    <property type="entry name" value="Ig_V-set"/>
</dbReference>
<dbReference type="InterPro" id="IPR003598">
    <property type="entry name" value="Ig_sub2"/>
</dbReference>
<feature type="domain" description="Ig-like" evidence="7">
    <location>
        <begin position="227"/>
        <end position="319"/>
    </location>
</feature>
<dbReference type="SUPFAM" id="SSF48726">
    <property type="entry name" value="Immunoglobulin"/>
    <property type="match status" value="5"/>
</dbReference>
<protein>
    <recommendedName>
        <fullName evidence="11">Nephrin/kirre</fullName>
    </recommendedName>
</protein>
<proteinExistence type="predicted"/>
<evidence type="ECO:0008006" key="11">
    <source>
        <dbReference type="Google" id="ProtNLM"/>
    </source>
</evidence>
<evidence type="ECO:0000256" key="3">
    <source>
        <dbReference type="ARBA" id="ARBA00022989"/>
    </source>
</evidence>
<dbReference type="CDD" id="cd00096">
    <property type="entry name" value="Ig"/>
    <property type="match status" value="1"/>
</dbReference>
<accession>A0AAN9TYT1</accession>
<evidence type="ECO:0000259" key="8">
    <source>
        <dbReference type="PROSITE" id="PS50853"/>
    </source>
</evidence>
<dbReference type="Proteomes" id="UP001367676">
    <property type="component" value="Unassembled WGS sequence"/>
</dbReference>
<feature type="domain" description="Fibronectin type-III" evidence="8">
    <location>
        <begin position="522"/>
        <end position="612"/>
    </location>
</feature>
<dbReference type="EMBL" id="JBBCAQ010000010">
    <property type="protein sequence ID" value="KAK7601364.1"/>
    <property type="molecule type" value="Genomic_DNA"/>
</dbReference>
<dbReference type="Pfam" id="PF07686">
    <property type="entry name" value="V-set"/>
    <property type="match status" value="1"/>
</dbReference>
<organism evidence="9 10">
    <name type="scientific">Parthenolecanium corni</name>
    <dbReference type="NCBI Taxonomy" id="536013"/>
    <lineage>
        <taxon>Eukaryota</taxon>
        <taxon>Metazoa</taxon>
        <taxon>Ecdysozoa</taxon>
        <taxon>Arthropoda</taxon>
        <taxon>Hexapoda</taxon>
        <taxon>Insecta</taxon>
        <taxon>Pterygota</taxon>
        <taxon>Neoptera</taxon>
        <taxon>Paraneoptera</taxon>
        <taxon>Hemiptera</taxon>
        <taxon>Sternorrhyncha</taxon>
        <taxon>Coccoidea</taxon>
        <taxon>Coccidae</taxon>
        <taxon>Parthenolecanium</taxon>
    </lineage>
</organism>
<dbReference type="InterPro" id="IPR003961">
    <property type="entry name" value="FN3_dom"/>
</dbReference>
<dbReference type="PANTHER" id="PTHR23278:SF19">
    <property type="entry name" value="OBSCURIN"/>
    <property type="match status" value="1"/>
</dbReference>
<dbReference type="InterPro" id="IPR036179">
    <property type="entry name" value="Ig-like_dom_sf"/>
</dbReference>
<name>A0AAN9TYT1_9HEMI</name>
<keyword evidence="10" id="KW-1185">Reference proteome</keyword>
<dbReference type="SUPFAM" id="SSF49265">
    <property type="entry name" value="Fibronectin type III"/>
    <property type="match status" value="1"/>
</dbReference>
<comment type="caution">
    <text evidence="9">The sequence shown here is derived from an EMBL/GenBank/DDBJ whole genome shotgun (WGS) entry which is preliminary data.</text>
</comment>
<dbReference type="InterPro" id="IPR036116">
    <property type="entry name" value="FN3_sf"/>
</dbReference>
<dbReference type="InterPro" id="IPR013162">
    <property type="entry name" value="CD80_C2-set"/>
</dbReference>
<evidence type="ECO:0000256" key="5">
    <source>
        <dbReference type="ARBA" id="ARBA00023157"/>
    </source>
</evidence>
<dbReference type="PROSITE" id="PS50853">
    <property type="entry name" value="FN3"/>
    <property type="match status" value="1"/>
</dbReference>
<evidence type="ECO:0000313" key="9">
    <source>
        <dbReference type="EMBL" id="KAK7601364.1"/>
    </source>
</evidence>
<dbReference type="GO" id="GO:0016020">
    <property type="term" value="C:membrane"/>
    <property type="evidence" value="ECO:0007669"/>
    <property type="project" value="UniProtKB-SubCell"/>
</dbReference>